<organism evidence="3 4">
    <name type="scientific">Pisolithus microcarpus 441</name>
    <dbReference type="NCBI Taxonomy" id="765257"/>
    <lineage>
        <taxon>Eukaryota</taxon>
        <taxon>Fungi</taxon>
        <taxon>Dikarya</taxon>
        <taxon>Basidiomycota</taxon>
        <taxon>Agaricomycotina</taxon>
        <taxon>Agaricomycetes</taxon>
        <taxon>Agaricomycetidae</taxon>
        <taxon>Boletales</taxon>
        <taxon>Sclerodermatineae</taxon>
        <taxon>Pisolithaceae</taxon>
        <taxon>Pisolithus</taxon>
    </lineage>
</organism>
<name>A0A0C9ZN78_9AGAM</name>
<dbReference type="HOGENOM" id="CLU_015091_1_1_1"/>
<feature type="compositionally biased region" description="Low complexity" evidence="1">
    <location>
        <begin position="105"/>
        <end position="120"/>
    </location>
</feature>
<feature type="transmembrane region" description="Helical" evidence="2">
    <location>
        <begin position="698"/>
        <end position="725"/>
    </location>
</feature>
<feature type="transmembrane region" description="Helical" evidence="2">
    <location>
        <begin position="620"/>
        <end position="637"/>
    </location>
</feature>
<evidence type="ECO:0000313" key="4">
    <source>
        <dbReference type="Proteomes" id="UP000054018"/>
    </source>
</evidence>
<feature type="compositionally biased region" description="Polar residues" evidence="1">
    <location>
        <begin position="204"/>
        <end position="215"/>
    </location>
</feature>
<feature type="region of interest" description="Disordered" evidence="1">
    <location>
        <begin position="98"/>
        <end position="160"/>
    </location>
</feature>
<keyword evidence="2" id="KW-1133">Transmembrane helix</keyword>
<gene>
    <name evidence="3" type="ORF">PISMIDRAFT_546961</name>
</gene>
<keyword evidence="2" id="KW-0472">Membrane</keyword>
<keyword evidence="4" id="KW-1185">Reference proteome</keyword>
<keyword evidence="2" id="KW-0812">Transmembrane</keyword>
<evidence type="ECO:0000256" key="2">
    <source>
        <dbReference type="SAM" id="Phobius"/>
    </source>
</evidence>
<dbReference type="Proteomes" id="UP000054018">
    <property type="component" value="Unassembled WGS sequence"/>
</dbReference>
<accession>A0A0C9ZN78</accession>
<dbReference type="STRING" id="765257.A0A0C9ZN78"/>
<evidence type="ECO:0000256" key="1">
    <source>
        <dbReference type="SAM" id="MobiDB-lite"/>
    </source>
</evidence>
<dbReference type="AlphaFoldDB" id="A0A0C9ZN78"/>
<evidence type="ECO:0008006" key="5">
    <source>
        <dbReference type="Google" id="ProtNLM"/>
    </source>
</evidence>
<feature type="region of interest" description="Disordered" evidence="1">
    <location>
        <begin position="196"/>
        <end position="218"/>
    </location>
</feature>
<feature type="transmembrane region" description="Helical" evidence="2">
    <location>
        <begin position="657"/>
        <end position="677"/>
    </location>
</feature>
<reference evidence="3 4" key="1">
    <citation type="submission" date="2014-04" db="EMBL/GenBank/DDBJ databases">
        <authorList>
            <consortium name="DOE Joint Genome Institute"/>
            <person name="Kuo A."/>
            <person name="Kohler A."/>
            <person name="Costa M.D."/>
            <person name="Nagy L.G."/>
            <person name="Floudas D."/>
            <person name="Copeland A."/>
            <person name="Barry K.W."/>
            <person name="Cichocki N."/>
            <person name="Veneault-Fourrey C."/>
            <person name="LaButti K."/>
            <person name="Lindquist E.A."/>
            <person name="Lipzen A."/>
            <person name="Lundell T."/>
            <person name="Morin E."/>
            <person name="Murat C."/>
            <person name="Sun H."/>
            <person name="Tunlid A."/>
            <person name="Henrissat B."/>
            <person name="Grigoriev I.V."/>
            <person name="Hibbett D.S."/>
            <person name="Martin F."/>
            <person name="Nordberg H.P."/>
            <person name="Cantor M.N."/>
            <person name="Hua S.X."/>
        </authorList>
    </citation>
    <scope>NUCLEOTIDE SEQUENCE [LARGE SCALE GENOMIC DNA]</scope>
    <source>
        <strain evidence="3 4">441</strain>
    </source>
</reference>
<sequence>MVSESLSRILAIFRRCLLSDKPASRVLLALALLRECIRRAKSQLVRASFVRLIRECALSFLRRPRHFCDPTVTILPSVEPSKKQRLVIKTHSLSDTPYISPSGHLSPYSPSSPARRAPLYLDNPSDASLAAQPTPTEGNEDTTPKQGLKSPISSTVPPSPRAELVRAATFAGTPGDPVGGFAITSQPRRHTLAVPAENQDGSHRPSSALSETSKASLGRAAYRRHDGPMPRPRSPCPSIYGTSTSYLKANSTTSLPDETQAESTTSFHTRAILNASSDMVHTEEAVFVFPEPRFTPMSANDVMRYDRTAKSHAMIDPTVSDYTIKEYLVDYPTFEGTLPHGWSAHVHPEGALYYLHDEKRTFTEVDICNATVLADIEHFQHTLYGELRQAIQEGMVDLQLQDVELVLEPRSDDYGVLCSYYFVHRLKRCLFWLEVFDARGVLGDCKGVHALSHKKLAIEAQYWKHRDLFPVLGKVTKDLVCEVKDMMLHATCDHLSSTRSTAALNTDELQNYLSLVDKIDVGSSSRCDHTVVVLGRLMNILHRNQYLNFHGQPCARLSVDQTVHGWRYRPSKAMIMLAPLLCMAPVAHVRSLHRSFVDNIASTVEWGVFITKLNIQLQNLNLLGTVLLGANVGFLAIQSVDVGNGRSVTQIASYTSLVFSFGSLVLGLTFIGLNLTGRERGSEAVHFLRRMSDERHGLEKLAIIYSLPYAFLMWSMLLFLLAFSVEWCKPGDKVSRAVVGSVLVVVGGVIIWCIHVAQDRKARWWWEPDPRFSPHVKRPPLAKRVVTRLQKWSQPWHHFNIPRFSARRNPLRSELPLANASGTASTAVDLTVPVVTLQKPTNDISNISLNSDTSRRNWRA</sequence>
<proteinExistence type="predicted"/>
<feature type="transmembrane region" description="Helical" evidence="2">
    <location>
        <begin position="737"/>
        <end position="757"/>
    </location>
</feature>
<evidence type="ECO:0000313" key="3">
    <source>
        <dbReference type="EMBL" id="KIK21263.1"/>
    </source>
</evidence>
<reference evidence="4" key="2">
    <citation type="submission" date="2015-01" db="EMBL/GenBank/DDBJ databases">
        <title>Evolutionary Origins and Diversification of the Mycorrhizal Mutualists.</title>
        <authorList>
            <consortium name="DOE Joint Genome Institute"/>
            <consortium name="Mycorrhizal Genomics Consortium"/>
            <person name="Kohler A."/>
            <person name="Kuo A."/>
            <person name="Nagy L.G."/>
            <person name="Floudas D."/>
            <person name="Copeland A."/>
            <person name="Barry K.W."/>
            <person name="Cichocki N."/>
            <person name="Veneault-Fourrey C."/>
            <person name="LaButti K."/>
            <person name="Lindquist E.A."/>
            <person name="Lipzen A."/>
            <person name="Lundell T."/>
            <person name="Morin E."/>
            <person name="Murat C."/>
            <person name="Riley R."/>
            <person name="Ohm R."/>
            <person name="Sun H."/>
            <person name="Tunlid A."/>
            <person name="Henrissat B."/>
            <person name="Grigoriev I.V."/>
            <person name="Hibbett D.S."/>
            <person name="Martin F."/>
        </authorList>
    </citation>
    <scope>NUCLEOTIDE SEQUENCE [LARGE SCALE GENOMIC DNA]</scope>
    <source>
        <strain evidence="4">441</strain>
    </source>
</reference>
<protein>
    <recommendedName>
        <fullName evidence="5">WW domain-containing protein</fullName>
    </recommendedName>
</protein>
<dbReference type="OrthoDB" id="2657661at2759"/>
<dbReference type="EMBL" id="KN833753">
    <property type="protein sequence ID" value="KIK21263.1"/>
    <property type="molecule type" value="Genomic_DNA"/>
</dbReference>